<dbReference type="Pfam" id="PF00563">
    <property type="entry name" value="EAL"/>
    <property type="match status" value="1"/>
</dbReference>
<dbReference type="Pfam" id="PF01590">
    <property type="entry name" value="GAF"/>
    <property type="match status" value="1"/>
</dbReference>
<dbReference type="InterPro" id="IPR003018">
    <property type="entry name" value="GAF"/>
</dbReference>
<dbReference type="Gene3D" id="3.30.450.40">
    <property type="match status" value="2"/>
</dbReference>
<dbReference type="SMART" id="SM00267">
    <property type="entry name" value="GGDEF"/>
    <property type="match status" value="1"/>
</dbReference>
<dbReference type="InterPro" id="IPR000160">
    <property type="entry name" value="GGDEF_dom"/>
</dbReference>
<feature type="domain" description="EAL" evidence="2">
    <location>
        <begin position="525"/>
        <end position="778"/>
    </location>
</feature>
<dbReference type="InterPro" id="IPR043128">
    <property type="entry name" value="Rev_trsase/Diguanyl_cyclase"/>
</dbReference>
<evidence type="ECO:0000313" key="5">
    <source>
        <dbReference type="Proteomes" id="UP000035057"/>
    </source>
</evidence>
<evidence type="ECO:0000259" key="3">
    <source>
        <dbReference type="PROSITE" id="PS50887"/>
    </source>
</evidence>
<dbReference type="InterPro" id="IPR029016">
    <property type="entry name" value="GAF-like_dom_sf"/>
</dbReference>
<accession>A0A072MY85</accession>
<dbReference type="Proteomes" id="UP000035057">
    <property type="component" value="Unassembled WGS sequence"/>
</dbReference>
<dbReference type="PROSITE" id="PS50887">
    <property type="entry name" value="GGDEF"/>
    <property type="match status" value="1"/>
</dbReference>
<dbReference type="SUPFAM" id="SSF141868">
    <property type="entry name" value="EAL domain-like"/>
    <property type="match status" value="1"/>
</dbReference>
<dbReference type="InterPro" id="IPR050706">
    <property type="entry name" value="Cyclic-di-GMP_PDE-like"/>
</dbReference>
<dbReference type="PANTHER" id="PTHR33121">
    <property type="entry name" value="CYCLIC DI-GMP PHOSPHODIESTERASE PDEF"/>
    <property type="match status" value="1"/>
</dbReference>
<dbReference type="InterPro" id="IPR029787">
    <property type="entry name" value="Nucleotide_cyclase"/>
</dbReference>
<dbReference type="Pfam" id="PF00990">
    <property type="entry name" value="GGDEF"/>
    <property type="match status" value="1"/>
</dbReference>
<dbReference type="AlphaFoldDB" id="A0A072MY85"/>
<dbReference type="Pfam" id="PF13185">
    <property type="entry name" value="GAF_2"/>
    <property type="match status" value="1"/>
</dbReference>
<dbReference type="Gene3D" id="3.20.20.450">
    <property type="entry name" value="EAL domain"/>
    <property type="match status" value="1"/>
</dbReference>
<dbReference type="SMART" id="SM00065">
    <property type="entry name" value="GAF"/>
    <property type="match status" value="2"/>
</dbReference>
<dbReference type="OrthoDB" id="6597954at2"/>
<dbReference type="SUPFAM" id="SSF55781">
    <property type="entry name" value="GAF domain-like"/>
    <property type="match status" value="2"/>
</dbReference>
<evidence type="ECO:0000259" key="2">
    <source>
        <dbReference type="PROSITE" id="PS50883"/>
    </source>
</evidence>
<dbReference type="EMBL" id="ANIE01000008">
    <property type="protein sequence ID" value="KEF30394.1"/>
    <property type="molecule type" value="Genomic_DNA"/>
</dbReference>
<dbReference type="PATRIC" id="fig|1137280.3.peg.2758"/>
<evidence type="ECO:0000313" key="4">
    <source>
        <dbReference type="EMBL" id="KEF30394.1"/>
    </source>
</evidence>
<name>A0A072MY85_9GAMM</name>
<dbReference type="InterPro" id="IPR001633">
    <property type="entry name" value="EAL_dom"/>
</dbReference>
<dbReference type="SUPFAM" id="SSF55073">
    <property type="entry name" value="Nucleotide cyclase"/>
    <property type="match status" value="1"/>
</dbReference>
<dbReference type="CDD" id="cd01948">
    <property type="entry name" value="EAL"/>
    <property type="match status" value="1"/>
</dbReference>
<protein>
    <submittedName>
        <fullName evidence="4">Diguanylate cyclase</fullName>
    </submittedName>
</protein>
<comment type="cofactor">
    <cofactor evidence="1">
        <name>Mg(2+)</name>
        <dbReference type="ChEBI" id="CHEBI:18420"/>
    </cofactor>
</comment>
<dbReference type="CDD" id="cd01949">
    <property type="entry name" value="GGDEF"/>
    <property type="match status" value="1"/>
</dbReference>
<dbReference type="STRING" id="1137280.D777_02942"/>
<comment type="caution">
    <text evidence="4">The sequence shown here is derived from an EMBL/GenBank/DDBJ whole genome shotgun (WGS) entry which is preliminary data.</text>
</comment>
<dbReference type="NCBIfam" id="TIGR00254">
    <property type="entry name" value="GGDEF"/>
    <property type="match status" value="1"/>
</dbReference>
<organism evidence="4 5">
    <name type="scientific">Marinobacter nitratireducens</name>
    <dbReference type="NCBI Taxonomy" id="1137280"/>
    <lineage>
        <taxon>Bacteria</taxon>
        <taxon>Pseudomonadati</taxon>
        <taxon>Pseudomonadota</taxon>
        <taxon>Gammaproteobacteria</taxon>
        <taxon>Pseudomonadales</taxon>
        <taxon>Marinobacteraceae</taxon>
        <taxon>Marinobacter</taxon>
    </lineage>
</organism>
<dbReference type="PROSITE" id="PS50883">
    <property type="entry name" value="EAL"/>
    <property type="match status" value="1"/>
</dbReference>
<proteinExistence type="predicted"/>
<reference evidence="4 5" key="1">
    <citation type="submission" date="2012-12" db="EMBL/GenBank/DDBJ databases">
        <title>Genome assembly of Marinobacter sp. AK21.</title>
        <authorList>
            <person name="Khatri I."/>
            <person name="Kumar R."/>
            <person name="Vaidya B."/>
            <person name="Subramanian S."/>
            <person name="Pinnaka A."/>
        </authorList>
    </citation>
    <scope>NUCLEOTIDE SEQUENCE [LARGE SCALE GENOMIC DNA]</scope>
    <source>
        <strain evidence="4 5">AK21</strain>
    </source>
</reference>
<dbReference type="SMART" id="SM00052">
    <property type="entry name" value="EAL"/>
    <property type="match status" value="1"/>
</dbReference>
<dbReference type="Gene3D" id="3.30.70.270">
    <property type="match status" value="1"/>
</dbReference>
<dbReference type="RefSeq" id="WP_036133253.1">
    <property type="nucleotide sequence ID" value="NZ_ANIE01000008.1"/>
</dbReference>
<feature type="domain" description="GGDEF" evidence="3">
    <location>
        <begin position="387"/>
        <end position="516"/>
    </location>
</feature>
<dbReference type="InterPro" id="IPR035919">
    <property type="entry name" value="EAL_sf"/>
</dbReference>
<dbReference type="FunFam" id="3.30.70.270:FF:000001">
    <property type="entry name" value="Diguanylate cyclase domain protein"/>
    <property type="match status" value="1"/>
</dbReference>
<gene>
    <name evidence="4" type="ORF">D777_02942</name>
</gene>
<sequence length="789" mass="89602">MTSQFSEKQRLSAIQRLGLLDTPPEERFERLTRIARQYYQVKIALFSIVDEERQWFKSRQGMAIPETAREFAFCDYTIRQDKVLIVEDAHADPRFRRNPYVTGEPHIRFYAGQPVREPGGFKIGSLCIIDDKPRNVSEIELDVLRNLASIIEDELERAFIANDDSEYIEVSQLGRAIHRAQNVFLTSSHERAAFEQMLSDFLGLTGSEFGLIGEVLRRPDNTPFLKICSITNIAWNPQTQGLYQEVERRGMVFENLENLLGKPIETGDVVISDDLSNDPRSGGVPAGHPTIESYMGIPVFSGDQLIGLVGLANRIGGYDARMADEMRPLLHTVGNLIERKQLYQEKRENQKKLEKAANYDALTGLPNRRRLTDLFEQELYEADQRKGSVTVCFIDLDGFKSINDEHGHAVGDAVLKGVSQRLKEAVRGHDLIARLGGDEFVAILRDVEDPRVYNRLLEVIRQPISFQHYVLQLSASMGVAIYPEDNVDADLLLRHADQAMYAAKESGKNRYKLFDVESHLSRKERVRVLEQIESALEENQLELFYQPRLSLQNGRVDGFEALIRWHHPDEGLLSPAHFLEHIEYTEHARALGLFVLNTAVSEIKRFVSQGVPYTLSVNLSPSHFLSDQFQSDIRDILGPCNREVRSRLILEVLETTALDDIDRVLENLSFCRSQGVDIALDDFGTGYSSLNHFRKLDVQEIKIDRSFVSDMLDGDDGMIVEAILKLSHSFKRRVVAEGIEHPAVEARLIELGCESAQGYLYSRPLPLPDALAWAEQFVWGTHHDPAMQS</sequence>
<dbReference type="GO" id="GO:0071111">
    <property type="term" value="F:cyclic-guanylate-specific phosphodiesterase activity"/>
    <property type="evidence" value="ECO:0007669"/>
    <property type="project" value="InterPro"/>
</dbReference>
<evidence type="ECO:0000256" key="1">
    <source>
        <dbReference type="ARBA" id="ARBA00001946"/>
    </source>
</evidence>
<dbReference type="PANTHER" id="PTHR33121:SF70">
    <property type="entry name" value="SIGNALING PROTEIN YKOW"/>
    <property type="match status" value="1"/>
</dbReference>
<keyword evidence="5" id="KW-1185">Reference proteome</keyword>